<evidence type="ECO:0000313" key="3">
    <source>
        <dbReference type="Proteomes" id="UP000230407"/>
    </source>
</evidence>
<proteinExistence type="predicted"/>
<keyword evidence="3" id="KW-1185">Reference proteome</keyword>
<dbReference type="PANTHER" id="PTHR35525">
    <property type="entry name" value="BLL6575 PROTEIN"/>
    <property type="match status" value="1"/>
</dbReference>
<dbReference type="InterPro" id="IPR010852">
    <property type="entry name" value="ABATE"/>
</dbReference>
<accession>A0A2M8LVU3</accession>
<dbReference type="Pfam" id="PF07336">
    <property type="entry name" value="ABATE"/>
    <property type="match status" value="1"/>
</dbReference>
<dbReference type="Pfam" id="PF11706">
    <property type="entry name" value="zf-CGNR"/>
    <property type="match status" value="1"/>
</dbReference>
<reference evidence="2 3" key="1">
    <citation type="submission" date="2017-11" db="EMBL/GenBank/DDBJ databases">
        <title>Streptomyces carmine sp. nov., a novel actinomycete isolated from Sophora alopecuroides in Xinjiang, China.</title>
        <authorList>
            <person name="Wang Y."/>
            <person name="Luo X."/>
            <person name="Wan C."/>
            <person name="Zhang L."/>
        </authorList>
    </citation>
    <scope>NUCLEOTIDE SEQUENCE [LARGE SCALE GENOMIC DNA]</scope>
    <source>
        <strain evidence="2 3">TRM SA0054</strain>
    </source>
</reference>
<dbReference type="InterPro" id="IPR021005">
    <property type="entry name" value="Znf_CGNR"/>
</dbReference>
<evidence type="ECO:0000259" key="1">
    <source>
        <dbReference type="Pfam" id="PF11706"/>
    </source>
</evidence>
<gene>
    <name evidence="2" type="ORF">CUT44_20065</name>
</gene>
<dbReference type="InterPro" id="IPR023286">
    <property type="entry name" value="ABATE_dom_sf"/>
</dbReference>
<sequence length="195" mass="20233">MAAADTAAAGTAADTRFTFVSGHPALDFAGTVGHRRGTPVELLTTPDALSVWTAVAGMLDSPAPAGAADLARAIRLREAVYRLAHAAATGAPLGPEDCGTVNEAAAAHPPVRVELRPDGTVRRTGSVDAVLSSLARATVTLLGEATPGLLKECAWSDCTRLYLDRSHRGSRRWCDMAGCGNRAKAAGHRARRAAR</sequence>
<dbReference type="SUPFAM" id="SSF160904">
    <property type="entry name" value="Jann2411-like"/>
    <property type="match status" value="1"/>
</dbReference>
<dbReference type="EMBL" id="PGGW01000060">
    <property type="protein sequence ID" value="PJE96088.1"/>
    <property type="molecule type" value="Genomic_DNA"/>
</dbReference>
<name>A0A2M8LVU3_9ACTN</name>
<evidence type="ECO:0000313" key="2">
    <source>
        <dbReference type="EMBL" id="PJE96088.1"/>
    </source>
</evidence>
<dbReference type="AlphaFoldDB" id="A0A2M8LVU3"/>
<protein>
    <recommendedName>
        <fullName evidence="1">Zinc finger CGNR domain-containing protein</fullName>
    </recommendedName>
</protein>
<dbReference type="RefSeq" id="WP_100203274.1">
    <property type="nucleotide sequence ID" value="NZ_PGGW01000060.1"/>
</dbReference>
<feature type="domain" description="Zinc finger CGNR" evidence="1">
    <location>
        <begin position="150"/>
        <end position="192"/>
    </location>
</feature>
<organism evidence="2 3">
    <name type="scientific">Streptomyces carminius</name>
    <dbReference type="NCBI Taxonomy" id="2665496"/>
    <lineage>
        <taxon>Bacteria</taxon>
        <taxon>Bacillati</taxon>
        <taxon>Actinomycetota</taxon>
        <taxon>Actinomycetes</taxon>
        <taxon>Kitasatosporales</taxon>
        <taxon>Streptomycetaceae</taxon>
        <taxon>Streptomyces</taxon>
    </lineage>
</organism>
<dbReference type="Proteomes" id="UP000230407">
    <property type="component" value="Unassembled WGS sequence"/>
</dbReference>
<dbReference type="PANTHER" id="PTHR35525:SF3">
    <property type="entry name" value="BLL6575 PROTEIN"/>
    <property type="match status" value="1"/>
</dbReference>
<dbReference type="Gene3D" id="1.10.3300.10">
    <property type="entry name" value="Jann2411-like domain"/>
    <property type="match status" value="1"/>
</dbReference>
<comment type="caution">
    <text evidence="2">The sequence shown here is derived from an EMBL/GenBank/DDBJ whole genome shotgun (WGS) entry which is preliminary data.</text>
</comment>